<dbReference type="PROSITE" id="PS51704">
    <property type="entry name" value="GP_PDE"/>
    <property type="match status" value="1"/>
</dbReference>
<dbReference type="PANTHER" id="PTHR22958:SF1">
    <property type="entry name" value="GLYCEROPHOSPHOCHOLINE PHOSPHODIESTERASE GPCPD1"/>
    <property type="match status" value="1"/>
</dbReference>
<evidence type="ECO:0000313" key="3">
    <source>
        <dbReference type="EMBL" id="JAP90804.1"/>
    </source>
</evidence>
<evidence type="ECO:0000256" key="1">
    <source>
        <dbReference type="ARBA" id="ARBA00022801"/>
    </source>
</evidence>
<name>A0A146K4I4_9EUKA</name>
<dbReference type="InterPro" id="IPR030395">
    <property type="entry name" value="GP_PDE_dom"/>
</dbReference>
<feature type="non-terminal residue" evidence="3">
    <location>
        <position position="1"/>
    </location>
</feature>
<proteinExistence type="predicted"/>
<protein>
    <submittedName>
        <fullName evidence="3">Glycerophosphoryl diester phosphodiesterase family protein</fullName>
    </submittedName>
</protein>
<dbReference type="SUPFAM" id="SSF51695">
    <property type="entry name" value="PLC-like phosphodiesterases"/>
    <property type="match status" value="1"/>
</dbReference>
<reference evidence="3" key="1">
    <citation type="submission" date="2015-07" db="EMBL/GenBank/DDBJ databases">
        <title>Adaptation to a free-living lifestyle via gene acquisitions in the diplomonad Trepomonas sp. PC1.</title>
        <authorList>
            <person name="Xu F."/>
            <person name="Jerlstrom-Hultqvist J."/>
            <person name="Kolisko M."/>
            <person name="Simpson A.G.B."/>
            <person name="Roger A.J."/>
            <person name="Svard S.G."/>
            <person name="Andersson J.O."/>
        </authorList>
    </citation>
    <scope>NUCLEOTIDE SEQUENCE</scope>
    <source>
        <strain evidence="3">PC1</strain>
    </source>
</reference>
<dbReference type="InterPro" id="IPR017946">
    <property type="entry name" value="PLC-like_Pdiesterase_TIM-brl"/>
</dbReference>
<dbReference type="InterPro" id="IPR051578">
    <property type="entry name" value="GDPD"/>
</dbReference>
<organism evidence="3">
    <name type="scientific">Trepomonas sp. PC1</name>
    <dbReference type="NCBI Taxonomy" id="1076344"/>
    <lineage>
        <taxon>Eukaryota</taxon>
        <taxon>Metamonada</taxon>
        <taxon>Diplomonadida</taxon>
        <taxon>Hexamitidae</taxon>
        <taxon>Hexamitinae</taxon>
        <taxon>Trepomonas</taxon>
    </lineage>
</organism>
<dbReference type="AlphaFoldDB" id="A0A146K4I4"/>
<dbReference type="GO" id="GO:0046475">
    <property type="term" value="P:glycerophospholipid catabolic process"/>
    <property type="evidence" value="ECO:0007669"/>
    <property type="project" value="TreeGrafter"/>
</dbReference>
<accession>A0A146K4I4</accession>
<feature type="domain" description="GP-PDE" evidence="2">
    <location>
        <begin position="203"/>
        <end position="487"/>
    </location>
</feature>
<keyword evidence="1" id="KW-0378">Hydrolase</keyword>
<dbReference type="GO" id="GO:0008081">
    <property type="term" value="F:phosphoric diester hydrolase activity"/>
    <property type="evidence" value="ECO:0007669"/>
    <property type="project" value="InterPro"/>
</dbReference>
<dbReference type="Gene3D" id="3.20.20.190">
    <property type="entry name" value="Phosphatidylinositol (PI) phosphodiesterase"/>
    <property type="match status" value="1"/>
</dbReference>
<dbReference type="Pfam" id="PF03009">
    <property type="entry name" value="GDPD"/>
    <property type="match status" value="1"/>
</dbReference>
<gene>
    <name evidence="3" type="ORF">TPC1_17789</name>
</gene>
<evidence type="ECO:0000259" key="2">
    <source>
        <dbReference type="PROSITE" id="PS51704"/>
    </source>
</evidence>
<sequence length="487" mass="56108">KNIYEDSDATLVLKYVLNDIPTLTCDNVSMNPTSQDEDFLVFENLKFATYLIATKQKTSQLELNNLLTCYDLQSNKLFTHQIGDQITIVHTNYTLQSESPTKKHGFIRFSPFQPRVFFTPDTEYYVLKTAPKDIVQFSIDGKTFIHQQQDPNQQDFIQNDFHYQFFQTEPIQLETSQKHTIKTISTDKCLILGHRGGGPNKDYEPFAKLQGLEKTPKVSIAENSILSFSQLKKYDGIELDVIMTRDRQLVISHDFGVQSQYGMLAINSLSLKQFKSAQIQNCLQNNTVQDDFHKEKLQKQLQNVISDNTKRERPTLKEILQFVPDYLICIEIKYPSKDCQMIGSQYWSRATLLKELILLLQQFPNRKIQFSCFDPGVILLAKNMQNKYPVSFLNHGMGLEPVCQDGNFNNRFVREFQLAVGFCLKHKISGITTSAKMVLEHMDWIIDAIQKGLKVFTWGTFPGSNIIQQQIEIGISGIMYDCIHLMK</sequence>
<dbReference type="EMBL" id="GDID01005802">
    <property type="protein sequence ID" value="JAP90804.1"/>
    <property type="molecule type" value="Transcribed_RNA"/>
</dbReference>
<dbReference type="PANTHER" id="PTHR22958">
    <property type="entry name" value="GLYCEROPHOSPHORYL DIESTER PHOSPHODIESTERASE"/>
    <property type="match status" value="1"/>
</dbReference>